<accession>A0A8J8WI91</accession>
<name>A0A8J8WI91_9EURO</name>
<protein>
    <recommendedName>
        <fullName evidence="4">DUF1275 domain protein</fullName>
    </recommendedName>
</protein>
<dbReference type="EMBL" id="WIWV01000027">
    <property type="protein sequence ID" value="KAF7717399.1"/>
    <property type="molecule type" value="Genomic_DNA"/>
</dbReference>
<dbReference type="AlphaFoldDB" id="A0A8J8WI91"/>
<keyword evidence="1" id="KW-0472">Membrane</keyword>
<feature type="transmembrane region" description="Helical" evidence="1">
    <location>
        <begin position="106"/>
        <end position="129"/>
    </location>
</feature>
<sequence>MGQQEKNLSGLSAFLKNEVDPRRADLLLFTCCLCSGLVDSTIYKAYNTFVSMQTGNTIFVGLGASNQNPRPFGWARSLTSIGCFIIGCFLFARLNRIVGAQRRGSLMLSFFIQASLIIVTAALVQAGAISSAIDDNSAHPIVRWDQEVPIVLLSIQSAGQIVASRTLGYNEIPTVVITSLLCDLMSDPKLFLLRNEKRDRRIIAFVLTMVGAIVGGWVTKSTGNIAPILWLAAGIKYSVALAWGFWRVKA</sequence>
<keyword evidence="1" id="KW-1133">Transmembrane helix</keyword>
<dbReference type="PANTHER" id="PTHR37488">
    <property type="entry name" value="DUF1275 DOMAIN-CONTAINING PROTEIN"/>
    <property type="match status" value="1"/>
</dbReference>
<proteinExistence type="predicted"/>
<reference evidence="2" key="1">
    <citation type="journal article" date="2020" name="Front. Microbiol.">
        <title>Gene regulatory networks of Penicillium echinulatum 2HH and Penicillium oxalicum 114-2 inferred by a computational biology approach.</title>
        <authorList>
            <person name="Lenz A.R."/>
            <person name="Galan-Vasquez E."/>
            <person name="Balbinot E."/>
            <person name="De Abreu F.P."/>
            <person name="De Oliveira N.S."/>
            <person name="Da Rosa L.O."/>
            <person name="De Avila E Silva S."/>
            <person name="Camassola M."/>
            <person name="Dillon A.J.P."/>
            <person name="Perez-Rueda E."/>
        </authorList>
    </citation>
    <scope>NUCLEOTIDE SEQUENCE</scope>
    <source>
        <strain evidence="2">S1M29</strain>
    </source>
</reference>
<feature type="transmembrane region" description="Helical" evidence="1">
    <location>
        <begin position="202"/>
        <end position="219"/>
    </location>
</feature>
<dbReference type="OrthoDB" id="5288586at2759"/>
<evidence type="ECO:0008006" key="4">
    <source>
        <dbReference type="Google" id="ProtNLM"/>
    </source>
</evidence>
<keyword evidence="1" id="KW-0812">Transmembrane</keyword>
<keyword evidence="3" id="KW-1185">Reference proteome</keyword>
<evidence type="ECO:0000256" key="1">
    <source>
        <dbReference type="SAM" id="Phobius"/>
    </source>
</evidence>
<dbReference type="PANTHER" id="PTHR37488:SF7">
    <property type="entry name" value="DUF1275 DOMAIN PROTEIN"/>
    <property type="match status" value="1"/>
</dbReference>
<dbReference type="Pfam" id="PF06912">
    <property type="entry name" value="DUF1275"/>
    <property type="match status" value="1"/>
</dbReference>
<feature type="transmembrane region" description="Helical" evidence="1">
    <location>
        <begin position="225"/>
        <end position="246"/>
    </location>
</feature>
<comment type="caution">
    <text evidence="2">The sequence shown here is derived from an EMBL/GenBank/DDBJ whole genome shotgun (WGS) entry which is preliminary data.</text>
</comment>
<dbReference type="Proteomes" id="UP000631181">
    <property type="component" value="Unassembled WGS sequence"/>
</dbReference>
<evidence type="ECO:0000313" key="3">
    <source>
        <dbReference type="Proteomes" id="UP000631181"/>
    </source>
</evidence>
<dbReference type="InterPro" id="IPR010699">
    <property type="entry name" value="DUF1275"/>
</dbReference>
<organism evidence="2 3">
    <name type="scientific">Penicillium ucsense</name>
    <dbReference type="NCBI Taxonomy" id="2839758"/>
    <lineage>
        <taxon>Eukaryota</taxon>
        <taxon>Fungi</taxon>
        <taxon>Dikarya</taxon>
        <taxon>Ascomycota</taxon>
        <taxon>Pezizomycotina</taxon>
        <taxon>Eurotiomycetes</taxon>
        <taxon>Eurotiomycetidae</taxon>
        <taxon>Eurotiales</taxon>
        <taxon>Aspergillaceae</taxon>
        <taxon>Penicillium</taxon>
    </lineage>
</organism>
<evidence type="ECO:0000313" key="2">
    <source>
        <dbReference type="EMBL" id="KAF7717399.1"/>
    </source>
</evidence>
<gene>
    <name evidence="2" type="ORF">PECM_004217</name>
</gene>
<feature type="transmembrane region" description="Helical" evidence="1">
    <location>
        <begin position="74"/>
        <end position="94"/>
    </location>
</feature>
<feature type="transmembrane region" description="Helical" evidence="1">
    <location>
        <begin position="26"/>
        <end position="46"/>
    </location>
</feature>